<dbReference type="Gene3D" id="1.10.60.40">
    <property type="match status" value="1"/>
</dbReference>
<comment type="caution">
    <text evidence="6">The sequence shown here is derived from an EMBL/GenBank/DDBJ whole genome shotgun (WGS) entry which is preliminary data.</text>
</comment>
<dbReference type="InterPro" id="IPR017850">
    <property type="entry name" value="Alkaline_phosphatase_core_sf"/>
</dbReference>
<dbReference type="Proteomes" id="UP000003303">
    <property type="component" value="Unassembled WGS sequence"/>
</dbReference>
<protein>
    <submittedName>
        <fullName evidence="6">Alkaline phosphatase family protein</fullName>
        <ecNumber evidence="6">3.1.3.1</ecNumber>
    </submittedName>
</protein>
<dbReference type="STRING" id="596327.PORUE0001_1341"/>
<evidence type="ECO:0000256" key="4">
    <source>
        <dbReference type="RuleBase" id="RU003946"/>
    </source>
</evidence>
<evidence type="ECO:0000256" key="1">
    <source>
        <dbReference type="ARBA" id="ARBA00022553"/>
    </source>
</evidence>
<dbReference type="PANTHER" id="PTHR11596:SF5">
    <property type="entry name" value="ALKALINE PHOSPHATASE"/>
    <property type="match status" value="1"/>
</dbReference>
<feature type="binding site" evidence="3">
    <location>
        <position position="155"/>
    </location>
    <ligand>
        <name>Mg(2+)</name>
        <dbReference type="ChEBI" id="CHEBI:18420"/>
    </ligand>
</feature>
<feature type="binding site" evidence="3">
    <location>
        <position position="153"/>
    </location>
    <ligand>
        <name>Mg(2+)</name>
        <dbReference type="ChEBI" id="CHEBI:18420"/>
    </ligand>
</feature>
<feature type="binding site" evidence="3">
    <location>
        <position position="40"/>
    </location>
    <ligand>
        <name>Mg(2+)</name>
        <dbReference type="ChEBI" id="CHEBI:18420"/>
    </ligand>
</feature>
<dbReference type="EC" id="3.1.3.1" evidence="6"/>
<feature type="signal peptide" evidence="5">
    <location>
        <begin position="1"/>
        <end position="19"/>
    </location>
</feature>
<dbReference type="PANTHER" id="PTHR11596">
    <property type="entry name" value="ALKALINE PHOSPHATASE"/>
    <property type="match status" value="1"/>
</dbReference>
<feature type="binding site" evidence="3">
    <location>
        <position position="440"/>
    </location>
    <ligand>
        <name>Zn(2+)</name>
        <dbReference type="ChEBI" id="CHEBI:29105"/>
        <label>2</label>
    </ligand>
</feature>
<evidence type="ECO:0000256" key="2">
    <source>
        <dbReference type="PIRSR" id="PIRSR601952-1"/>
    </source>
</evidence>
<dbReference type="PRINTS" id="PR00113">
    <property type="entry name" value="ALKPHPHTASE"/>
</dbReference>
<accession>C2MDR0</accession>
<dbReference type="GO" id="GO:0046872">
    <property type="term" value="F:metal ion binding"/>
    <property type="evidence" value="ECO:0007669"/>
    <property type="project" value="UniProtKB-KW"/>
</dbReference>
<keyword evidence="7" id="KW-1185">Reference proteome</keyword>
<feature type="binding site" evidence="3">
    <location>
        <position position="277"/>
    </location>
    <ligand>
        <name>Zn(2+)</name>
        <dbReference type="ChEBI" id="CHEBI:29105"/>
        <label>2</label>
    </ligand>
</feature>
<proteinExistence type="inferred from homology"/>
<dbReference type="Gene3D" id="3.40.720.10">
    <property type="entry name" value="Alkaline Phosphatase, subunit A"/>
    <property type="match status" value="1"/>
</dbReference>
<keyword evidence="1" id="KW-0597">Phosphoprotein</keyword>
<feature type="active site" description="Phosphoserine intermediate" evidence="2">
    <location>
        <position position="86"/>
    </location>
</feature>
<dbReference type="RefSeq" id="WP_007366022.1">
    <property type="nucleotide sequence ID" value="NZ_ACLR01000214.1"/>
</dbReference>
<sequence>MKSFSHILLLLLASLSLVAQQQKYPLPEHPAKNVILLISDGTSLPAVSLARWYQRALNPQAQHLSLDPYLSGSVITYCSNAPIGDSAPTTSCYMTGVPSIDGFIATYPYSEPHNDLVPLDSSWAYRPVVTLMEAAKQTQGKRIGVVCTCEFPHATPADCTAHSSSRKLYKSIVPQMVDNGVDILLGGGTSLMTSELKKRLNRQGIALYLDDLAAMRTHRGGGMWALFDKMDMPYDLDRRSLGDTLRYPSLAEMTETAIRNLENPNGFVLMVEGSKVDWAAHANDPVAMATEFLAFDKAVAVALDYAQRDGNTIILVTADHGNSGMSIGRVDRGYARLTLDELIMPLTRFRYSSVELGRKTSQTALSHLADSLYLWTSIRPSEEELAEINAVEDYACSTLSAEQRKAKYAEYGWSQKYRLKEYFVDWMKRHLLIGFTTHGHTGEEVFLASYTPQRLTPIRGCVTNIDLHNYMRTQLGLKQTMLELSEEYYAPHDALFPQAQYEITGDQPEEKRIMIHYQGHQIELRAYQRRAWVDGVERELPTPVIYVSETNKFYLSRALAQQL</sequence>
<comment type="cofactor">
    <cofactor evidence="3">
        <name>Mg(2+)</name>
        <dbReference type="ChEBI" id="CHEBI:18420"/>
    </cofactor>
    <text evidence="3">Binds 1 Mg(2+) ion.</text>
</comment>
<evidence type="ECO:0000313" key="6">
    <source>
        <dbReference type="EMBL" id="EEK16104.1"/>
    </source>
</evidence>
<keyword evidence="6" id="KW-0378">Hydrolase</keyword>
<keyword evidence="5" id="KW-0732">Signal</keyword>
<feature type="binding site" evidence="3">
    <location>
        <position position="272"/>
    </location>
    <ligand>
        <name>Mg(2+)</name>
        <dbReference type="ChEBI" id="CHEBI:18420"/>
    </ligand>
</feature>
<name>C2MDR0_9PORP</name>
<dbReference type="SUPFAM" id="SSF53649">
    <property type="entry name" value="Alkaline phosphatase-like"/>
    <property type="match status" value="1"/>
</dbReference>
<dbReference type="Pfam" id="PF00245">
    <property type="entry name" value="Alk_phosphatase"/>
    <property type="match status" value="1"/>
</dbReference>
<gene>
    <name evidence="6" type="ORF">PORUE0001_1341</name>
</gene>
<evidence type="ECO:0000256" key="3">
    <source>
        <dbReference type="PIRSR" id="PIRSR601952-2"/>
    </source>
</evidence>
<feature type="binding site" evidence="3">
    <location>
        <position position="40"/>
    </location>
    <ligand>
        <name>Zn(2+)</name>
        <dbReference type="ChEBI" id="CHEBI:29105"/>
        <label>2</label>
    </ligand>
</feature>
<dbReference type="GO" id="GO:0004035">
    <property type="term" value="F:alkaline phosphatase activity"/>
    <property type="evidence" value="ECO:0007669"/>
    <property type="project" value="UniProtKB-EC"/>
</dbReference>
<evidence type="ECO:0000256" key="5">
    <source>
        <dbReference type="SAM" id="SignalP"/>
    </source>
</evidence>
<dbReference type="eggNOG" id="COG1785">
    <property type="taxonomic scope" value="Bacteria"/>
</dbReference>
<dbReference type="AlphaFoldDB" id="C2MDR0"/>
<feature type="binding site" evidence="3">
    <location>
        <position position="319"/>
    </location>
    <ligand>
        <name>Zn(2+)</name>
        <dbReference type="ChEBI" id="CHEBI:29105"/>
        <label>2</label>
    </ligand>
</feature>
<dbReference type="CDD" id="cd16012">
    <property type="entry name" value="ALP"/>
    <property type="match status" value="1"/>
</dbReference>
<evidence type="ECO:0000313" key="7">
    <source>
        <dbReference type="Proteomes" id="UP000003303"/>
    </source>
</evidence>
<dbReference type="InterPro" id="IPR001952">
    <property type="entry name" value="Alkaline_phosphatase"/>
</dbReference>
<reference evidence="6 7" key="1">
    <citation type="submission" date="2009-04" db="EMBL/GenBank/DDBJ databases">
        <authorList>
            <person name="Sebastian Y."/>
            <person name="Madupu R."/>
            <person name="Durkin A.S."/>
            <person name="Torralba M."/>
            <person name="Methe B."/>
            <person name="Sutton G.G."/>
            <person name="Strausberg R.L."/>
            <person name="Nelson K.E."/>
        </authorList>
    </citation>
    <scope>NUCLEOTIDE SEQUENCE [LARGE SCALE GENOMIC DNA]</scope>
    <source>
        <strain evidence="6 7">60-3</strain>
    </source>
</reference>
<feature type="chain" id="PRO_5002916366" evidence="5">
    <location>
        <begin position="20"/>
        <end position="563"/>
    </location>
</feature>
<comment type="cofactor">
    <cofactor evidence="3">
        <name>Zn(2+)</name>
        <dbReference type="ChEBI" id="CHEBI:29105"/>
    </cofactor>
    <text evidence="3">Binds 2 Zn(2+) ions.</text>
</comment>
<organism evidence="6 7">
    <name type="scientific">Porphyromonas uenonis 60-3</name>
    <dbReference type="NCBI Taxonomy" id="596327"/>
    <lineage>
        <taxon>Bacteria</taxon>
        <taxon>Pseudomonadati</taxon>
        <taxon>Bacteroidota</taxon>
        <taxon>Bacteroidia</taxon>
        <taxon>Bacteroidales</taxon>
        <taxon>Porphyromonadaceae</taxon>
        <taxon>Porphyromonas</taxon>
    </lineage>
</organism>
<keyword evidence="3" id="KW-0460">Magnesium</keyword>
<dbReference type="SMART" id="SM00098">
    <property type="entry name" value="alkPPc"/>
    <property type="match status" value="1"/>
</dbReference>
<dbReference type="OrthoDB" id="9794455at2"/>
<feature type="binding site" evidence="3">
    <location>
        <position position="281"/>
    </location>
    <ligand>
        <name>Zn(2+)</name>
        <dbReference type="ChEBI" id="CHEBI:29105"/>
        <label>2</label>
    </ligand>
</feature>
<feature type="binding site" evidence="3">
    <location>
        <position position="320"/>
    </location>
    <ligand>
        <name>Zn(2+)</name>
        <dbReference type="ChEBI" id="CHEBI:29105"/>
        <label>2</label>
    </ligand>
</feature>
<comment type="similarity">
    <text evidence="4">Belongs to the alkaline phosphatase family.</text>
</comment>
<keyword evidence="3" id="KW-0479">Metal-binding</keyword>
<dbReference type="EMBL" id="ACLR01000214">
    <property type="protein sequence ID" value="EEK16104.1"/>
    <property type="molecule type" value="Genomic_DNA"/>
</dbReference>
<keyword evidence="3" id="KW-0862">Zinc</keyword>